<dbReference type="Ensembl" id="ENSSHAT00000040713.1">
    <property type="protein sequence ID" value="ENSSHAP00000036333.1"/>
    <property type="gene ID" value="ENSSHAG00000031220.1"/>
</dbReference>
<dbReference type="FunFam" id="1.20.1070.10:FF:000001">
    <property type="entry name" value="Olfactory receptor"/>
    <property type="match status" value="1"/>
</dbReference>
<dbReference type="AlphaFoldDB" id="A0A7N4PCF3"/>
<dbReference type="PRINTS" id="PR00245">
    <property type="entry name" value="OLFACTORYR"/>
</dbReference>
<feature type="transmembrane region" description="Helical" evidence="10">
    <location>
        <begin position="272"/>
        <end position="292"/>
    </location>
</feature>
<keyword evidence="7 10" id="KW-0472">Membrane</keyword>
<evidence type="ECO:0000256" key="9">
    <source>
        <dbReference type="RuleBase" id="RU000688"/>
    </source>
</evidence>
<feature type="transmembrane region" description="Helical" evidence="10">
    <location>
        <begin position="61"/>
        <end position="86"/>
    </location>
</feature>
<feature type="transmembrane region" description="Helical" evidence="10">
    <location>
        <begin position="92"/>
        <end position="120"/>
    </location>
</feature>
<dbReference type="SUPFAM" id="SSF81321">
    <property type="entry name" value="Family A G protein-coupled receptor-like"/>
    <property type="match status" value="1"/>
</dbReference>
<dbReference type="InterPro" id="IPR017452">
    <property type="entry name" value="GPCR_Rhodpsn_7TM"/>
</dbReference>
<proteinExistence type="inferred from homology"/>
<dbReference type="GeneTree" id="ENSGT01150000286972"/>
<evidence type="ECO:0000313" key="13">
    <source>
        <dbReference type="Proteomes" id="UP000007648"/>
    </source>
</evidence>
<evidence type="ECO:0000256" key="7">
    <source>
        <dbReference type="ARBA" id="ARBA00023136"/>
    </source>
</evidence>
<reference evidence="12" key="3">
    <citation type="submission" date="2025-09" db="UniProtKB">
        <authorList>
            <consortium name="Ensembl"/>
        </authorList>
    </citation>
    <scope>IDENTIFICATION</scope>
</reference>
<dbReference type="InterPro" id="IPR000276">
    <property type="entry name" value="GPCR_Rhodpsn"/>
</dbReference>
<evidence type="ECO:0000256" key="4">
    <source>
        <dbReference type="ARBA" id="ARBA00022692"/>
    </source>
</evidence>
<dbReference type="FunCoup" id="A0A7N4PCF3">
    <property type="interactions" value="481"/>
</dbReference>
<feature type="transmembrane region" description="Helical" evidence="10">
    <location>
        <begin position="203"/>
        <end position="226"/>
    </location>
</feature>
<reference evidence="12" key="2">
    <citation type="submission" date="2025-08" db="UniProtKB">
        <authorList>
            <consortium name="Ensembl"/>
        </authorList>
    </citation>
    <scope>IDENTIFICATION</scope>
</reference>
<evidence type="ECO:0000256" key="3">
    <source>
        <dbReference type="ARBA" id="ARBA00022606"/>
    </source>
</evidence>
<dbReference type="GO" id="GO:0004984">
    <property type="term" value="F:olfactory receptor activity"/>
    <property type="evidence" value="ECO:0007669"/>
    <property type="project" value="InterPro"/>
</dbReference>
<feature type="transmembrane region" description="Helical" evidence="10">
    <location>
        <begin position="141"/>
        <end position="164"/>
    </location>
</feature>
<feature type="transmembrane region" description="Helical" evidence="10">
    <location>
        <begin position="26"/>
        <end position="49"/>
    </location>
</feature>
<organism evidence="12 13">
    <name type="scientific">Sarcophilus harrisii</name>
    <name type="common">Tasmanian devil</name>
    <name type="synonym">Sarcophilus laniarius</name>
    <dbReference type="NCBI Taxonomy" id="9305"/>
    <lineage>
        <taxon>Eukaryota</taxon>
        <taxon>Metazoa</taxon>
        <taxon>Chordata</taxon>
        <taxon>Craniata</taxon>
        <taxon>Vertebrata</taxon>
        <taxon>Euteleostomi</taxon>
        <taxon>Mammalia</taxon>
        <taxon>Metatheria</taxon>
        <taxon>Dasyuromorphia</taxon>
        <taxon>Dasyuridae</taxon>
        <taxon>Sarcophilus</taxon>
    </lineage>
</organism>
<evidence type="ECO:0000259" key="11">
    <source>
        <dbReference type="PROSITE" id="PS50262"/>
    </source>
</evidence>
<protein>
    <recommendedName>
        <fullName evidence="10">Olfactory receptor</fullName>
    </recommendedName>
</protein>
<evidence type="ECO:0000256" key="6">
    <source>
        <dbReference type="ARBA" id="ARBA00022989"/>
    </source>
</evidence>
<keyword evidence="9" id="KW-0675">Receptor</keyword>
<keyword evidence="3 10" id="KW-0716">Sensory transduction</keyword>
<keyword evidence="2 10" id="KW-1003">Cell membrane</keyword>
<gene>
    <name evidence="12" type="primary">LOC100916669</name>
</gene>
<dbReference type="PROSITE" id="PS50262">
    <property type="entry name" value="G_PROTEIN_RECEP_F1_2"/>
    <property type="match status" value="1"/>
</dbReference>
<keyword evidence="5 10" id="KW-0552">Olfaction</keyword>
<dbReference type="GO" id="GO:0005886">
    <property type="term" value="C:plasma membrane"/>
    <property type="evidence" value="ECO:0007669"/>
    <property type="project" value="UniProtKB-SubCell"/>
</dbReference>
<comment type="subcellular location">
    <subcellularLocation>
        <location evidence="1 10">Cell membrane</location>
        <topology evidence="1 10">Multi-pass membrane protein</topology>
    </subcellularLocation>
</comment>
<dbReference type="Proteomes" id="UP000007648">
    <property type="component" value="Unassembled WGS sequence"/>
</dbReference>
<evidence type="ECO:0000256" key="5">
    <source>
        <dbReference type="ARBA" id="ARBA00022725"/>
    </source>
</evidence>
<accession>A0A7N4PCF3</accession>
<reference evidence="12 13" key="1">
    <citation type="journal article" date="2011" name="Proc. Natl. Acad. Sci. U.S.A.">
        <title>Genetic diversity and population structure of the endangered marsupial Sarcophilus harrisii (Tasmanian devil).</title>
        <authorList>
            <person name="Miller W."/>
            <person name="Hayes V.M."/>
            <person name="Ratan A."/>
            <person name="Petersen D.C."/>
            <person name="Wittekindt N.E."/>
            <person name="Miller J."/>
            <person name="Walenz B."/>
            <person name="Knight J."/>
            <person name="Qi J."/>
            <person name="Zhao F."/>
            <person name="Wang Q."/>
            <person name="Bedoya-Reina O.C."/>
            <person name="Katiyar N."/>
            <person name="Tomsho L.P."/>
            <person name="Kasson L.M."/>
            <person name="Hardie R.A."/>
            <person name="Woodbridge P."/>
            <person name="Tindall E.A."/>
            <person name="Bertelsen M.F."/>
            <person name="Dixon D."/>
            <person name="Pyecroft S."/>
            <person name="Helgen K.M."/>
            <person name="Lesk A.M."/>
            <person name="Pringle T.H."/>
            <person name="Patterson N."/>
            <person name="Zhang Y."/>
            <person name="Kreiss A."/>
            <person name="Woods G.M."/>
            <person name="Jones M.E."/>
            <person name="Schuster S.C."/>
        </authorList>
    </citation>
    <scope>NUCLEOTIDE SEQUENCE [LARGE SCALE GENOMIC DNA]</scope>
</reference>
<keyword evidence="4 9" id="KW-0812">Transmembrane</keyword>
<dbReference type="InterPro" id="IPR000725">
    <property type="entry name" value="Olfact_rcpt"/>
</dbReference>
<dbReference type="PRINTS" id="PR00237">
    <property type="entry name" value="GPCRRHODOPSN"/>
</dbReference>
<dbReference type="InParanoid" id="A0A7N4PCF3"/>
<dbReference type="GO" id="GO:0004930">
    <property type="term" value="F:G protein-coupled receptor activity"/>
    <property type="evidence" value="ECO:0007669"/>
    <property type="project" value="UniProtKB-KW"/>
</dbReference>
<sequence length="314" mass="35540">MAEANFSIIVEFTLLGFSDLPNLQGFLFGLFLIIYTGILLGNGLIIVITKTEPTLQTPMYFFLRNFSFLEICYTSVILPRILVNLWTQKRTISFLGCAIQLFFILILGVTECFLLSVMAYDRYVAICKPLYYTLIMNRKMCVWLVIGSWILGIPILIGLTYQIFSLSFCSSNKLEHIFCDIPPLLKLACGDISLEVYSIYVDAGIFGMFPFFFIFGSYVKIIATILKLPSAKGRSKAFLTCSSHLIVVTLYFVSAFVSYLMPKSSHSSATEIVFSLFYTILTPMFNPLIYSLRNKDFILAMRKLLPKCIGLVST</sequence>
<keyword evidence="6 10" id="KW-1133">Transmembrane helix</keyword>
<feature type="domain" description="G-protein coupled receptors family 1 profile" evidence="11">
    <location>
        <begin position="41"/>
        <end position="290"/>
    </location>
</feature>
<keyword evidence="8 9" id="KW-0807">Transducer</keyword>
<dbReference type="Gene3D" id="1.20.1070.10">
    <property type="entry name" value="Rhodopsin 7-helix transmembrane proteins"/>
    <property type="match status" value="1"/>
</dbReference>
<dbReference type="PANTHER" id="PTHR26453">
    <property type="entry name" value="OLFACTORY RECEPTOR"/>
    <property type="match status" value="1"/>
</dbReference>
<evidence type="ECO:0000256" key="10">
    <source>
        <dbReference type="RuleBase" id="RU363047"/>
    </source>
</evidence>
<evidence type="ECO:0000256" key="8">
    <source>
        <dbReference type="ARBA" id="ARBA00023224"/>
    </source>
</evidence>
<keyword evidence="13" id="KW-1185">Reference proteome</keyword>
<dbReference type="PROSITE" id="PS00237">
    <property type="entry name" value="G_PROTEIN_RECEP_F1_1"/>
    <property type="match status" value="1"/>
</dbReference>
<evidence type="ECO:0000313" key="12">
    <source>
        <dbReference type="Ensembl" id="ENSSHAP00000036333.1"/>
    </source>
</evidence>
<evidence type="ECO:0000256" key="1">
    <source>
        <dbReference type="ARBA" id="ARBA00004651"/>
    </source>
</evidence>
<evidence type="ECO:0000256" key="2">
    <source>
        <dbReference type="ARBA" id="ARBA00022475"/>
    </source>
</evidence>
<comment type="similarity">
    <text evidence="9">Belongs to the G-protein coupled receptor 1 family.</text>
</comment>
<keyword evidence="9" id="KW-0297">G-protein coupled receptor</keyword>
<feature type="transmembrane region" description="Helical" evidence="10">
    <location>
        <begin position="238"/>
        <end position="260"/>
    </location>
</feature>
<dbReference type="Pfam" id="PF13853">
    <property type="entry name" value="7tm_4"/>
    <property type="match status" value="1"/>
</dbReference>
<dbReference type="CDD" id="cd15225">
    <property type="entry name" value="7tmA_OR10A-like"/>
    <property type="match status" value="1"/>
</dbReference>
<name>A0A7N4PCF3_SARHA</name>